<dbReference type="PANTHER" id="PTHR46532:SF4">
    <property type="entry name" value="AAA+ ATPASE DOMAIN-CONTAINING PROTEIN"/>
    <property type="match status" value="1"/>
</dbReference>
<dbReference type="EMBL" id="PGCI01000010">
    <property type="protein sequence ID" value="PLW50449.1"/>
    <property type="molecule type" value="Genomic_DNA"/>
</dbReference>
<reference evidence="3 4" key="1">
    <citation type="submission" date="2017-11" db="EMBL/GenBank/DDBJ databases">
        <title>De novo assembly and phasing of dikaryotic genomes from two isolates of Puccinia coronata f. sp. avenae, the causal agent of oat crown rust.</title>
        <authorList>
            <person name="Miller M.E."/>
            <person name="Zhang Y."/>
            <person name="Omidvar V."/>
            <person name="Sperschneider J."/>
            <person name="Schwessinger B."/>
            <person name="Raley C."/>
            <person name="Palmer J.M."/>
            <person name="Garnica D."/>
            <person name="Upadhyaya N."/>
            <person name="Rathjen J."/>
            <person name="Taylor J.M."/>
            <person name="Park R.F."/>
            <person name="Dodds P.N."/>
            <person name="Hirsch C.D."/>
            <person name="Kianian S.F."/>
            <person name="Figueroa M."/>
        </authorList>
    </citation>
    <scope>NUCLEOTIDE SEQUENCE [LARGE SCALE GENOMIC DNA]</scope>
    <source>
        <strain evidence="3">12SD80</strain>
    </source>
</reference>
<protein>
    <recommendedName>
        <fullName evidence="5">Dynein heavy chain linker domain-containing protein</fullName>
    </recommendedName>
</protein>
<dbReference type="GO" id="GO:0045505">
    <property type="term" value="F:dynein intermediate chain binding"/>
    <property type="evidence" value="ECO:0007669"/>
    <property type="project" value="InterPro"/>
</dbReference>
<dbReference type="InterPro" id="IPR026983">
    <property type="entry name" value="DHC"/>
</dbReference>
<accession>A0A2N5VKD9</accession>
<dbReference type="GO" id="GO:0007018">
    <property type="term" value="P:microtubule-based movement"/>
    <property type="evidence" value="ECO:0007669"/>
    <property type="project" value="InterPro"/>
</dbReference>
<feature type="non-terminal residue" evidence="3">
    <location>
        <position position="1"/>
    </location>
</feature>
<evidence type="ECO:0000313" key="4">
    <source>
        <dbReference type="Proteomes" id="UP000235392"/>
    </source>
</evidence>
<dbReference type="PANTHER" id="PTHR46532">
    <property type="entry name" value="MALE FERTILITY FACTOR KL5"/>
    <property type="match status" value="1"/>
</dbReference>
<evidence type="ECO:0000256" key="2">
    <source>
        <dbReference type="SAM" id="MobiDB-lite"/>
    </source>
</evidence>
<feature type="region of interest" description="Disordered" evidence="2">
    <location>
        <begin position="214"/>
        <end position="248"/>
    </location>
</feature>
<evidence type="ECO:0000313" key="3">
    <source>
        <dbReference type="EMBL" id="PLW50449.1"/>
    </source>
</evidence>
<comment type="caution">
    <text evidence="3">The sequence shown here is derived from an EMBL/GenBank/DDBJ whole genome shotgun (WGS) entry which is preliminary data.</text>
</comment>
<evidence type="ECO:0000256" key="1">
    <source>
        <dbReference type="ARBA" id="ARBA00008887"/>
    </source>
</evidence>
<proteinExistence type="inferred from homology"/>
<dbReference type="AlphaFoldDB" id="A0A2N5VKD9"/>
<dbReference type="Proteomes" id="UP000235392">
    <property type="component" value="Unassembled WGS sequence"/>
</dbReference>
<sequence length="297" mass="31995">NNLQPWKVMHRVMGLVIIRSKWNVFNDLLKRKNSVIQDQSAGLQMKIVAEDKVVQTEIEGLLADWEKEKPISGELKPDSAMNTINHFQTQVQRLQDKYKLVCWAKEALDLERTSNNHLDPVGEEISNLKAVRSAISGMWAQLAKLCKKTWSSVTSRKLCQSLEAVLTNWRAILALSGVSVLLGGGGGAKECADGFSVTASHLALVNSSATTSALPAGKRKTVPSSSTKAAMGSSTQEESVPGLPSHGGATTAAAAAEITSLAELSKLLVAQIVAIMMMVEEERGRGWAGMMPAQMAE</sequence>
<name>A0A2N5VKD9_9BASI</name>
<organism evidence="3 4">
    <name type="scientific">Puccinia coronata f. sp. avenae</name>
    <dbReference type="NCBI Taxonomy" id="200324"/>
    <lineage>
        <taxon>Eukaryota</taxon>
        <taxon>Fungi</taxon>
        <taxon>Dikarya</taxon>
        <taxon>Basidiomycota</taxon>
        <taxon>Pucciniomycotina</taxon>
        <taxon>Pucciniomycetes</taxon>
        <taxon>Pucciniales</taxon>
        <taxon>Pucciniaceae</taxon>
        <taxon>Puccinia</taxon>
    </lineage>
</organism>
<evidence type="ECO:0008006" key="5">
    <source>
        <dbReference type="Google" id="ProtNLM"/>
    </source>
</evidence>
<dbReference type="GO" id="GO:0051959">
    <property type="term" value="F:dynein light intermediate chain binding"/>
    <property type="evidence" value="ECO:0007669"/>
    <property type="project" value="InterPro"/>
</dbReference>
<gene>
    <name evidence="3" type="ORF">PCASD_01469</name>
</gene>
<feature type="compositionally biased region" description="Polar residues" evidence="2">
    <location>
        <begin position="222"/>
        <end position="238"/>
    </location>
</feature>
<dbReference type="GO" id="GO:0005858">
    <property type="term" value="C:axonemal dynein complex"/>
    <property type="evidence" value="ECO:0007669"/>
    <property type="project" value="TreeGrafter"/>
</dbReference>
<comment type="similarity">
    <text evidence="1">Belongs to the dynein heavy chain family.</text>
</comment>